<reference evidence="3 4" key="1">
    <citation type="journal article" date="1991" name="Int. J. Syst. Bacteriol.">
        <title>Description of the erythromycin-producing bacterium Arthrobacter sp. strain NRRL B-3381 as Aeromicrobium erythreum gen. nov., sp. nov.</title>
        <authorList>
            <person name="Miller E.S."/>
            <person name="Woese C.R."/>
            <person name="Brenner S."/>
        </authorList>
    </citation>
    <scope>NUCLEOTIDE SEQUENCE [LARGE SCALE GENOMIC DNA]</scope>
    <source>
        <strain evidence="3 4">AR18</strain>
    </source>
</reference>
<keyword evidence="2" id="KW-1133">Transmembrane helix</keyword>
<keyword evidence="4" id="KW-1185">Reference proteome</keyword>
<feature type="transmembrane region" description="Helical" evidence="2">
    <location>
        <begin position="456"/>
        <end position="479"/>
    </location>
</feature>
<feature type="transmembrane region" description="Helical" evidence="2">
    <location>
        <begin position="60"/>
        <end position="78"/>
    </location>
</feature>
<feature type="transmembrane region" description="Helical" evidence="2">
    <location>
        <begin position="21"/>
        <end position="40"/>
    </location>
</feature>
<proteinExistence type="predicted"/>
<name>A0A0U4CPC1_9ACTN</name>
<accession>A0A0U4CPC1</accession>
<keyword evidence="2" id="KW-0472">Membrane</keyword>
<dbReference type="EMBL" id="CP011502">
    <property type="protein sequence ID" value="ALX04950.1"/>
    <property type="molecule type" value="Genomic_DNA"/>
</dbReference>
<feature type="transmembrane region" description="Helical" evidence="2">
    <location>
        <begin position="249"/>
        <end position="269"/>
    </location>
</feature>
<feature type="transmembrane region" description="Helical" evidence="2">
    <location>
        <begin position="491"/>
        <end position="509"/>
    </location>
</feature>
<evidence type="ECO:0000313" key="4">
    <source>
        <dbReference type="Proteomes" id="UP000067689"/>
    </source>
</evidence>
<feature type="region of interest" description="Disordered" evidence="1">
    <location>
        <begin position="424"/>
        <end position="449"/>
    </location>
</feature>
<organism evidence="3 4">
    <name type="scientific">Aeromicrobium erythreum</name>
    <dbReference type="NCBI Taxonomy" id="2041"/>
    <lineage>
        <taxon>Bacteria</taxon>
        <taxon>Bacillati</taxon>
        <taxon>Actinomycetota</taxon>
        <taxon>Actinomycetes</taxon>
        <taxon>Propionibacteriales</taxon>
        <taxon>Nocardioidaceae</taxon>
        <taxon>Aeromicrobium</taxon>
    </lineage>
</organism>
<evidence type="ECO:0000256" key="1">
    <source>
        <dbReference type="SAM" id="MobiDB-lite"/>
    </source>
</evidence>
<feature type="transmembrane region" description="Helical" evidence="2">
    <location>
        <begin position="599"/>
        <end position="621"/>
    </location>
</feature>
<gene>
    <name evidence="3" type="ORF">AERYTH_09675</name>
</gene>
<keyword evidence="2" id="KW-0812">Transmembrane</keyword>
<dbReference type="KEGG" id="aer:AERYTH_09675"/>
<protein>
    <submittedName>
        <fullName evidence="3">Uncharacterized protein</fullName>
    </submittedName>
</protein>
<dbReference type="RefSeq" id="WP_067857833.1">
    <property type="nucleotide sequence ID" value="NZ_CP011502.1"/>
</dbReference>
<evidence type="ECO:0000313" key="3">
    <source>
        <dbReference type="EMBL" id="ALX04950.1"/>
    </source>
</evidence>
<dbReference type="PATRIC" id="fig|2041.4.peg.2023"/>
<dbReference type="AlphaFoldDB" id="A0A0U4CPC1"/>
<feature type="transmembrane region" description="Helical" evidence="2">
    <location>
        <begin position="154"/>
        <end position="171"/>
    </location>
</feature>
<evidence type="ECO:0000256" key="2">
    <source>
        <dbReference type="SAM" id="Phobius"/>
    </source>
</evidence>
<dbReference type="Proteomes" id="UP000067689">
    <property type="component" value="Chromosome"/>
</dbReference>
<sequence length="624" mass="67477">MHDTPAPRSSARRWGRLRVPTLVLTFGPAVMVALVVLLTWTESAGYLPTLEQVVSWEETAGSVTFGLFAAAVVLAWWAPRVAAVLTLVALSPLGDPGPGFVVRHLWLGWLAVVVADVMLRRAQARVGRPAGHPLPDDVLSLGRRSDPWRVPRRVTAGLLVVASLTAMLLWLDRRATFIDLGERGRPAAAVVTGVDTFEDSLDVRVGSRTYDFWVDDASTYREGQDVTVMVDPLGEERPWGLGNADPDDWSMLPMLTGVLLGVAVLLSAAGPVRKARLLLQLAPGRPGWDVEVEPYGPHLLVRPLDDDRPVALLLTPEPLDERPGGLPPWLKSWWPSELWFPDAWIGDPSTLDDVWDEIDGDDDAPQDAPARRPATVHGLERLGGATLVVLEDGTGLLSTRASRDPVTVGSLAHRVGDALDGLGRSRQSLRVEPTPRHPRTTSTARDAGRPSPLRHLLPLVSALVPIGAVGVFLTVLWFWRTLPPEEGVPGWFLVVLAAAFVGEGAARLLHLGARPVTTYEGVVQLHDVYTTLHVPGTLVADVRRRPWYLAIDIAGTRKTVSVHDRPAWGRLDAMADDVRQCAETSTVDGTVRRRPNAGVLAALLGASAVVGATWIATGGMLPLV</sequence>